<proteinExistence type="predicted"/>
<evidence type="ECO:0000313" key="3">
    <source>
        <dbReference type="Proteomes" id="UP000783253"/>
    </source>
</evidence>
<name>A0ABS7IXY6_9SPHN</name>
<accession>A0ABS7IXY6</accession>
<feature type="domain" description="DUF4166" evidence="1">
    <location>
        <begin position="36"/>
        <end position="215"/>
    </location>
</feature>
<gene>
    <name evidence="2" type="ORF">K3152_02750</name>
</gene>
<dbReference type="RefSeq" id="WP_221572486.1">
    <property type="nucleotide sequence ID" value="NZ_JAIGNK010000001.1"/>
</dbReference>
<sequence length="218" mass="24373">MQALPREQIPQEAPQGSEAYDARFRALVGEAGWRRLPDAVRARFSKRLASARVAIYPGIIEEVRFSRAGWVLAQFCRLIGAPLPLHRDTGVPATVSVSEDVNSGGQCWTRIYGRKHGFPQVIHSAKRFAGKSGLEEYLGRGIGMALKVVALEDGLEFRSDHYFLDIGPVRLRLPHWMGPGRTVVRHRDLGEGRFEFSLELVHPLLGELVYQSGVFRDA</sequence>
<organism evidence="2 3">
    <name type="scientific">Qipengyuania polymorpha</name>
    <dbReference type="NCBI Taxonomy" id="2867234"/>
    <lineage>
        <taxon>Bacteria</taxon>
        <taxon>Pseudomonadati</taxon>
        <taxon>Pseudomonadota</taxon>
        <taxon>Alphaproteobacteria</taxon>
        <taxon>Sphingomonadales</taxon>
        <taxon>Erythrobacteraceae</taxon>
        <taxon>Qipengyuania</taxon>
    </lineage>
</organism>
<dbReference type="Proteomes" id="UP000783253">
    <property type="component" value="Unassembled WGS sequence"/>
</dbReference>
<evidence type="ECO:0000313" key="2">
    <source>
        <dbReference type="EMBL" id="MBX7457155.1"/>
    </source>
</evidence>
<dbReference type="InterPro" id="IPR025311">
    <property type="entry name" value="DUF4166"/>
</dbReference>
<comment type="caution">
    <text evidence="2">The sequence shown here is derived from an EMBL/GenBank/DDBJ whole genome shotgun (WGS) entry which is preliminary data.</text>
</comment>
<dbReference type="EMBL" id="JAIGNK010000001">
    <property type="protein sequence ID" value="MBX7457155.1"/>
    <property type="molecule type" value="Genomic_DNA"/>
</dbReference>
<reference evidence="2 3" key="1">
    <citation type="submission" date="2021-08" db="EMBL/GenBank/DDBJ databases">
        <title>Comparative Genomics Analysis of the Genus Qipengyuania Reveals Extensive Genetic Diversity and Metabolic Versatility, Including the Description of Fifteen Novel Species.</title>
        <authorList>
            <person name="Liu Y."/>
        </authorList>
    </citation>
    <scope>NUCLEOTIDE SEQUENCE [LARGE SCALE GENOMIC DNA]</scope>
    <source>
        <strain evidence="2 3">1NDH17</strain>
    </source>
</reference>
<evidence type="ECO:0000259" key="1">
    <source>
        <dbReference type="Pfam" id="PF13761"/>
    </source>
</evidence>
<dbReference type="Pfam" id="PF13761">
    <property type="entry name" value="DUF4166"/>
    <property type="match status" value="1"/>
</dbReference>
<keyword evidence="3" id="KW-1185">Reference proteome</keyword>
<protein>
    <submittedName>
        <fullName evidence="2">DUF4166 domain-containing protein</fullName>
    </submittedName>
</protein>